<comment type="caution">
    <text evidence="4">The sequence shown here is derived from an EMBL/GenBank/DDBJ whole genome shotgun (WGS) entry which is preliminary data.</text>
</comment>
<dbReference type="InterPro" id="IPR045851">
    <property type="entry name" value="AMP-bd_C_sf"/>
</dbReference>
<keyword evidence="4" id="KW-0436">Ligase</keyword>
<dbReference type="Pfam" id="PF00501">
    <property type="entry name" value="AMP-binding"/>
    <property type="match status" value="1"/>
</dbReference>
<dbReference type="Gene3D" id="3.40.50.12780">
    <property type="entry name" value="N-terminal domain of ligase-like"/>
    <property type="match status" value="1"/>
</dbReference>
<feature type="domain" description="AMP-dependent synthetase/ligase" evidence="2">
    <location>
        <begin position="54"/>
        <end position="425"/>
    </location>
</feature>
<proteinExistence type="predicted"/>
<evidence type="ECO:0000313" key="4">
    <source>
        <dbReference type="EMBL" id="TQM05926.1"/>
    </source>
</evidence>
<keyword evidence="5" id="KW-1185">Reference proteome</keyword>
<protein>
    <submittedName>
        <fullName evidence="4">Acyl-CoA synthetase (AMP-forming)/AMP-acid ligase II</fullName>
    </submittedName>
</protein>
<dbReference type="PANTHER" id="PTHR43767:SF1">
    <property type="entry name" value="NONRIBOSOMAL PEPTIDE SYNTHASE PES1 (EUROFUNG)-RELATED"/>
    <property type="match status" value="1"/>
</dbReference>
<dbReference type="Pfam" id="PF13193">
    <property type="entry name" value="AMP-binding_C"/>
    <property type="match status" value="1"/>
</dbReference>
<gene>
    <name evidence="4" type="ORF">FB558_6150</name>
</gene>
<name>A0A543D9E6_9PSEU</name>
<sequence length="569" mass="59810">MAVDADRSGLGPALAALTAPGAEFELTDADVRGETMRVYRRGPATLRELCAATADFGDRVFSVYRDERLDYAEHLRLVAGLAAWLRDEHGLRAGDRVAIAMRNYPEWSPVFWAAQVSGLVVVPLNAWWTGAQLAWALRDSGARLLVADGERVRALEGASVPPVVRVRGEGPAPAGVREWADVVVALDPAAGLPDVAVHPDDDATILYTSGTTGRPKGAVGSHRNHCTNALNVLLQARAAAWSAHGGPPPPATTQAGTLLAYPMFHIAGLNGLYGAVLTGAKLATLYRWDPEQARELVRRERLTAAAGVPTVMRDVAELAIAHPADMASLTRIGMGGAPVPPALVTRIATELGGAVAAANGYGLTETTSAVCANTGPDFAAHPDSVGRPAPGADLRVADPESGEPLPDGEVGELWFRGPNIVRGYWNDPEATAAAFVDGWFRTGDLGFRRDGWVHVVDRLKDVVVRGGENVYCAEVEGVLHGHPDVAEAAVVGVPHPTLGEEVAAVVRAAPGATADTEALRAHVAGLLPAFAVPSRVVWRGGPLPRNATGKVLKRDLRQELADAPPPPPP</sequence>
<dbReference type="PANTHER" id="PTHR43767">
    <property type="entry name" value="LONG-CHAIN-FATTY-ACID--COA LIGASE"/>
    <property type="match status" value="1"/>
</dbReference>
<dbReference type="InterPro" id="IPR050237">
    <property type="entry name" value="ATP-dep_AMP-bd_enzyme"/>
</dbReference>
<dbReference type="Proteomes" id="UP000315677">
    <property type="component" value="Unassembled WGS sequence"/>
</dbReference>
<dbReference type="InterPro" id="IPR000873">
    <property type="entry name" value="AMP-dep_synth/lig_dom"/>
</dbReference>
<dbReference type="GO" id="GO:0016878">
    <property type="term" value="F:acid-thiol ligase activity"/>
    <property type="evidence" value="ECO:0007669"/>
    <property type="project" value="UniProtKB-ARBA"/>
</dbReference>
<evidence type="ECO:0000256" key="1">
    <source>
        <dbReference type="SAM" id="MobiDB-lite"/>
    </source>
</evidence>
<organism evidence="4 5">
    <name type="scientific">Pseudonocardia kunmingensis</name>
    <dbReference type="NCBI Taxonomy" id="630975"/>
    <lineage>
        <taxon>Bacteria</taxon>
        <taxon>Bacillati</taxon>
        <taxon>Actinomycetota</taxon>
        <taxon>Actinomycetes</taxon>
        <taxon>Pseudonocardiales</taxon>
        <taxon>Pseudonocardiaceae</taxon>
        <taxon>Pseudonocardia</taxon>
    </lineage>
</organism>
<dbReference type="AlphaFoldDB" id="A0A543D9E6"/>
<evidence type="ECO:0000259" key="3">
    <source>
        <dbReference type="Pfam" id="PF13193"/>
    </source>
</evidence>
<reference evidence="4 5" key="1">
    <citation type="submission" date="2019-06" db="EMBL/GenBank/DDBJ databases">
        <title>Sequencing the genomes of 1000 actinobacteria strains.</title>
        <authorList>
            <person name="Klenk H.-P."/>
        </authorList>
    </citation>
    <scope>NUCLEOTIDE SEQUENCE [LARGE SCALE GENOMIC DNA]</scope>
    <source>
        <strain evidence="4 5">DSM 45301</strain>
    </source>
</reference>
<accession>A0A543D9E6</accession>
<feature type="domain" description="AMP-binding enzyme C-terminal" evidence="3">
    <location>
        <begin position="474"/>
        <end position="550"/>
    </location>
</feature>
<feature type="region of interest" description="Disordered" evidence="1">
    <location>
        <begin position="548"/>
        <end position="569"/>
    </location>
</feature>
<dbReference type="SUPFAM" id="SSF56801">
    <property type="entry name" value="Acetyl-CoA synthetase-like"/>
    <property type="match status" value="1"/>
</dbReference>
<dbReference type="InterPro" id="IPR020845">
    <property type="entry name" value="AMP-binding_CS"/>
</dbReference>
<dbReference type="PROSITE" id="PS00455">
    <property type="entry name" value="AMP_BINDING"/>
    <property type="match status" value="1"/>
</dbReference>
<evidence type="ECO:0000259" key="2">
    <source>
        <dbReference type="Pfam" id="PF00501"/>
    </source>
</evidence>
<dbReference type="EMBL" id="VFPA01000004">
    <property type="protein sequence ID" value="TQM05926.1"/>
    <property type="molecule type" value="Genomic_DNA"/>
</dbReference>
<dbReference type="Gene3D" id="3.30.300.30">
    <property type="match status" value="1"/>
</dbReference>
<dbReference type="InterPro" id="IPR025110">
    <property type="entry name" value="AMP-bd_C"/>
</dbReference>
<evidence type="ECO:0000313" key="5">
    <source>
        <dbReference type="Proteomes" id="UP000315677"/>
    </source>
</evidence>
<dbReference type="InterPro" id="IPR042099">
    <property type="entry name" value="ANL_N_sf"/>
</dbReference>